<dbReference type="OrthoDB" id="9794512at2"/>
<dbReference type="GO" id="GO:0140359">
    <property type="term" value="F:ABC-type transporter activity"/>
    <property type="evidence" value="ECO:0007669"/>
    <property type="project" value="InterPro"/>
</dbReference>
<dbReference type="STRING" id="649349.Lbys_0449"/>
<gene>
    <name evidence="7" type="ordered locus">Lbys_0449</name>
</gene>
<keyword evidence="3 6" id="KW-0812">Transmembrane</keyword>
<protein>
    <submittedName>
        <fullName evidence="7">Protein involved in gliding motility GldF</fullName>
    </submittedName>
</protein>
<dbReference type="InterPro" id="IPR051449">
    <property type="entry name" value="ABC-2_transporter_component"/>
</dbReference>
<dbReference type="AlphaFoldDB" id="E4RWQ5"/>
<dbReference type="PANTHER" id="PTHR30294">
    <property type="entry name" value="MEMBRANE COMPONENT OF ABC TRANSPORTER YHHJ-RELATED"/>
    <property type="match status" value="1"/>
</dbReference>
<organism evidence="7 8">
    <name type="scientific">Leadbetterella byssophila (strain DSM 17132 / JCM 16389 / KACC 11308 / NBRC 106382 / 4M15)</name>
    <dbReference type="NCBI Taxonomy" id="649349"/>
    <lineage>
        <taxon>Bacteria</taxon>
        <taxon>Pseudomonadati</taxon>
        <taxon>Bacteroidota</taxon>
        <taxon>Cytophagia</taxon>
        <taxon>Cytophagales</taxon>
        <taxon>Leadbetterellaceae</taxon>
        <taxon>Leadbetterella</taxon>
    </lineage>
</organism>
<feature type="transmembrane region" description="Helical" evidence="6">
    <location>
        <begin position="89"/>
        <end position="118"/>
    </location>
</feature>
<dbReference type="Pfam" id="PF12679">
    <property type="entry name" value="ABC2_membrane_2"/>
    <property type="match status" value="1"/>
</dbReference>
<sequence length="241" mass="26967">MWSIFRKEVASFFNSLIAYIVIGVFLLLNGWLFWIYPETSILDYGYAEMDTFFQLCPFILLFFIPAVTMRTFSEELRSGTMEYLLTRPVSLWGIILGKYLSCLLIFCLALLPTLIYYFSLYVLGNPAGNIDSAAVAGSYFGLMLLAGVYAAIGVFLSSLTKNQVVAFLVSALVCYVVFVGLDQFSQLFSGSVQYLIAQVGLSIHYNSLGKGVLDSRDIIYMGSVSVLFLLLTYQSLNNIRK</sequence>
<accession>E4RWQ5</accession>
<keyword evidence="8" id="KW-1185">Reference proteome</keyword>
<feature type="transmembrane region" description="Helical" evidence="6">
    <location>
        <begin position="218"/>
        <end position="236"/>
    </location>
</feature>
<evidence type="ECO:0000313" key="7">
    <source>
        <dbReference type="EMBL" id="ADQ16224.1"/>
    </source>
</evidence>
<proteinExistence type="predicted"/>
<evidence type="ECO:0000256" key="6">
    <source>
        <dbReference type="SAM" id="Phobius"/>
    </source>
</evidence>
<dbReference type="NCBIfam" id="TIGR03518">
    <property type="entry name" value="ABC_perm_GldF"/>
    <property type="match status" value="1"/>
</dbReference>
<evidence type="ECO:0000256" key="3">
    <source>
        <dbReference type="ARBA" id="ARBA00022692"/>
    </source>
</evidence>
<evidence type="ECO:0000256" key="5">
    <source>
        <dbReference type="ARBA" id="ARBA00023136"/>
    </source>
</evidence>
<feature type="transmembrane region" description="Helical" evidence="6">
    <location>
        <begin position="164"/>
        <end position="181"/>
    </location>
</feature>
<evidence type="ECO:0000256" key="1">
    <source>
        <dbReference type="ARBA" id="ARBA00004651"/>
    </source>
</evidence>
<dbReference type="KEGG" id="lby:Lbys_0449"/>
<feature type="transmembrane region" description="Helical" evidence="6">
    <location>
        <begin position="12"/>
        <end position="36"/>
    </location>
</feature>
<keyword evidence="4 6" id="KW-1133">Transmembrane helix</keyword>
<reference key="1">
    <citation type="submission" date="2010-11" db="EMBL/GenBank/DDBJ databases">
        <title>The complete genome of Leadbetterella byssophila DSM 17132.</title>
        <authorList>
            <consortium name="US DOE Joint Genome Institute (JGI-PGF)"/>
            <person name="Lucas S."/>
            <person name="Copeland A."/>
            <person name="Lapidus A."/>
            <person name="Glavina del Rio T."/>
            <person name="Dalin E."/>
            <person name="Tice H."/>
            <person name="Bruce D."/>
            <person name="Goodwin L."/>
            <person name="Pitluck S."/>
            <person name="Kyrpides N."/>
            <person name="Mavromatis K."/>
            <person name="Ivanova N."/>
            <person name="Teshima H."/>
            <person name="Brettin T."/>
            <person name="Detter J.C."/>
            <person name="Han C."/>
            <person name="Tapia R."/>
            <person name="Land M."/>
            <person name="Hauser L."/>
            <person name="Markowitz V."/>
            <person name="Cheng J.-F."/>
            <person name="Hugenholtz P."/>
            <person name="Woyke T."/>
            <person name="Wu D."/>
            <person name="Tindall B."/>
            <person name="Pomrenke H.G."/>
            <person name="Brambilla E."/>
            <person name="Klenk H.-P."/>
            <person name="Eisen J.A."/>
        </authorList>
    </citation>
    <scope>NUCLEOTIDE SEQUENCE [LARGE SCALE GENOMIC DNA]</scope>
    <source>
        <strain>DSM 17132</strain>
    </source>
</reference>
<dbReference type="InterPro" id="IPR019860">
    <property type="entry name" value="Motility-assoc_ABC_perm_GldF"/>
</dbReference>
<comment type="subcellular location">
    <subcellularLocation>
        <location evidence="1">Cell membrane</location>
        <topology evidence="1">Multi-pass membrane protein</topology>
    </subcellularLocation>
</comment>
<feature type="transmembrane region" description="Helical" evidence="6">
    <location>
        <begin position="51"/>
        <end position="68"/>
    </location>
</feature>
<evidence type="ECO:0000256" key="2">
    <source>
        <dbReference type="ARBA" id="ARBA00022475"/>
    </source>
</evidence>
<keyword evidence="2" id="KW-1003">Cell membrane</keyword>
<dbReference type="Proteomes" id="UP000007435">
    <property type="component" value="Chromosome"/>
</dbReference>
<dbReference type="eggNOG" id="COG1277">
    <property type="taxonomic scope" value="Bacteria"/>
</dbReference>
<name>E4RWQ5_LEAB4</name>
<dbReference type="GO" id="GO:0005886">
    <property type="term" value="C:plasma membrane"/>
    <property type="evidence" value="ECO:0007669"/>
    <property type="project" value="UniProtKB-SubCell"/>
</dbReference>
<dbReference type="PANTHER" id="PTHR30294:SF29">
    <property type="entry name" value="MULTIDRUG ABC TRANSPORTER PERMEASE YBHS-RELATED"/>
    <property type="match status" value="1"/>
</dbReference>
<dbReference type="EMBL" id="CP002305">
    <property type="protein sequence ID" value="ADQ16224.1"/>
    <property type="molecule type" value="Genomic_DNA"/>
</dbReference>
<evidence type="ECO:0000313" key="8">
    <source>
        <dbReference type="Proteomes" id="UP000007435"/>
    </source>
</evidence>
<keyword evidence="5 6" id="KW-0472">Membrane</keyword>
<dbReference type="HOGENOM" id="CLU_081003_0_0_10"/>
<evidence type="ECO:0000256" key="4">
    <source>
        <dbReference type="ARBA" id="ARBA00022989"/>
    </source>
</evidence>
<dbReference type="RefSeq" id="WP_013407278.1">
    <property type="nucleotide sequence ID" value="NC_014655.1"/>
</dbReference>
<feature type="transmembrane region" description="Helical" evidence="6">
    <location>
        <begin position="138"/>
        <end position="157"/>
    </location>
</feature>
<reference evidence="7 8" key="2">
    <citation type="journal article" date="2011" name="Stand. Genomic Sci.">
        <title>Complete genome sequence of Leadbetterella byssophila type strain (4M15).</title>
        <authorList>
            <person name="Abt B."/>
            <person name="Teshima H."/>
            <person name="Lucas S."/>
            <person name="Lapidus A."/>
            <person name="Del Rio T.G."/>
            <person name="Nolan M."/>
            <person name="Tice H."/>
            <person name="Cheng J.F."/>
            <person name="Pitluck S."/>
            <person name="Liolios K."/>
            <person name="Pagani I."/>
            <person name="Ivanova N."/>
            <person name="Mavromatis K."/>
            <person name="Pati A."/>
            <person name="Tapia R."/>
            <person name="Han C."/>
            <person name="Goodwin L."/>
            <person name="Chen A."/>
            <person name="Palaniappan K."/>
            <person name="Land M."/>
            <person name="Hauser L."/>
            <person name="Chang Y.J."/>
            <person name="Jeffries C.D."/>
            <person name="Rohde M."/>
            <person name="Goker M."/>
            <person name="Tindall B.J."/>
            <person name="Detter J.C."/>
            <person name="Woyke T."/>
            <person name="Bristow J."/>
            <person name="Eisen J.A."/>
            <person name="Markowitz V."/>
            <person name="Hugenholtz P."/>
            <person name="Klenk H.P."/>
            <person name="Kyrpides N.C."/>
        </authorList>
    </citation>
    <scope>NUCLEOTIDE SEQUENCE [LARGE SCALE GENOMIC DNA]</scope>
    <source>
        <strain evidence="8">DSM 17132 / JCM 16389 / KACC 11308 / NBRC 106382 / 4M15</strain>
    </source>
</reference>